<evidence type="ECO:0000313" key="2">
    <source>
        <dbReference type="EMBL" id="KAK2736073.1"/>
    </source>
</evidence>
<dbReference type="AlphaFoldDB" id="A0AAD9Y5J6"/>
<keyword evidence="3" id="KW-1185">Reference proteome</keyword>
<reference evidence="2" key="1">
    <citation type="submission" date="2023-02" db="EMBL/GenBank/DDBJ databases">
        <title>Colletotrichum kahawae CIFC_Que2 genome sequencing and assembly.</title>
        <authorList>
            <person name="Baroncelli R."/>
        </authorList>
    </citation>
    <scope>NUCLEOTIDE SEQUENCE</scope>
    <source>
        <strain evidence="2">CIFC_Que2</strain>
    </source>
</reference>
<protein>
    <submittedName>
        <fullName evidence="2">Uncharacterized protein</fullName>
    </submittedName>
</protein>
<feature type="region of interest" description="Disordered" evidence="1">
    <location>
        <begin position="1"/>
        <end position="22"/>
    </location>
</feature>
<evidence type="ECO:0000256" key="1">
    <source>
        <dbReference type="SAM" id="MobiDB-lite"/>
    </source>
</evidence>
<dbReference type="EMBL" id="VYYT01000433">
    <property type="protein sequence ID" value="KAK2736073.1"/>
    <property type="molecule type" value="Genomic_DNA"/>
</dbReference>
<organism evidence="2 3">
    <name type="scientific">Colletotrichum kahawae</name>
    <name type="common">Coffee berry disease fungus</name>
    <dbReference type="NCBI Taxonomy" id="34407"/>
    <lineage>
        <taxon>Eukaryota</taxon>
        <taxon>Fungi</taxon>
        <taxon>Dikarya</taxon>
        <taxon>Ascomycota</taxon>
        <taxon>Pezizomycotina</taxon>
        <taxon>Sordariomycetes</taxon>
        <taxon>Hypocreomycetidae</taxon>
        <taxon>Glomerellales</taxon>
        <taxon>Glomerellaceae</taxon>
        <taxon>Colletotrichum</taxon>
        <taxon>Colletotrichum gloeosporioides species complex</taxon>
    </lineage>
</organism>
<name>A0AAD9Y5J6_COLKA</name>
<evidence type="ECO:0000313" key="3">
    <source>
        <dbReference type="Proteomes" id="UP001281614"/>
    </source>
</evidence>
<comment type="caution">
    <text evidence="2">The sequence shown here is derived from an EMBL/GenBank/DDBJ whole genome shotgun (WGS) entry which is preliminary data.</text>
</comment>
<accession>A0AAD9Y5J6</accession>
<proteinExistence type="predicted"/>
<gene>
    <name evidence="2" type="ORF">CKAH01_07827</name>
</gene>
<dbReference type="Proteomes" id="UP001281614">
    <property type="component" value="Unassembled WGS sequence"/>
</dbReference>
<sequence length="109" mass="11319">MGYLSAPSPPAPSGTDAGPTGAFSARLLAETRQKFAAHDSQEPTIRFTTPSLPYKRHQASHDISTALRLGTCRWAVFAAAMGMGVAVSGRPGGARRALDGAVVIPIPCD</sequence>